<keyword evidence="2" id="KW-1185">Reference proteome</keyword>
<organism evidence="1 2">
    <name type="scientific">Ruegeria aquimaris</name>
    <dbReference type="NCBI Taxonomy" id="2984333"/>
    <lineage>
        <taxon>Bacteria</taxon>
        <taxon>Pseudomonadati</taxon>
        <taxon>Pseudomonadota</taxon>
        <taxon>Alphaproteobacteria</taxon>
        <taxon>Rhodobacterales</taxon>
        <taxon>Roseobacteraceae</taxon>
        <taxon>Ruegeria</taxon>
    </lineage>
</organism>
<evidence type="ECO:0000313" key="2">
    <source>
        <dbReference type="Proteomes" id="UP001320899"/>
    </source>
</evidence>
<accession>A0ABT3AGB0</accession>
<sequence length="138" mass="15360">MTRLDPQVSRRFTKVVPSDLQHGGDEDNLLNLISAYCAKAGIELGVADDLPARLITASRRRFGRAIETTVNAIECALWDGAKTLATDHFAEAWSMQEGCEPHANVFYAADWLSIPLDQGAEQYEAARMKRLLKKLEKV</sequence>
<name>A0ABT3AGB0_9RHOB</name>
<comment type="caution">
    <text evidence="1">The sequence shown here is derived from an EMBL/GenBank/DDBJ whole genome shotgun (WGS) entry which is preliminary data.</text>
</comment>
<evidence type="ECO:0000313" key="1">
    <source>
        <dbReference type="EMBL" id="MCV2887725.1"/>
    </source>
</evidence>
<dbReference type="EMBL" id="JAOWLB010000003">
    <property type="protein sequence ID" value="MCV2887725.1"/>
    <property type="molecule type" value="Genomic_DNA"/>
</dbReference>
<reference evidence="1 2" key="1">
    <citation type="submission" date="2022-10" db="EMBL/GenBank/DDBJ databases">
        <title>Ruegeria sp. nov., isolated from ocean surface sediments.</title>
        <authorList>
            <person name="He W."/>
            <person name="Xue H.-P."/>
            <person name="Zhang D.-F."/>
        </authorList>
    </citation>
    <scope>NUCLEOTIDE SEQUENCE [LARGE SCALE GENOMIC DNA]</scope>
    <source>
        <strain evidence="1 2">XHP0148</strain>
    </source>
</reference>
<gene>
    <name evidence="1" type="ORF">OE747_05200</name>
</gene>
<dbReference type="Proteomes" id="UP001320899">
    <property type="component" value="Unassembled WGS sequence"/>
</dbReference>
<protein>
    <submittedName>
        <fullName evidence="1">Uncharacterized protein</fullName>
    </submittedName>
</protein>
<dbReference type="RefSeq" id="WP_263827549.1">
    <property type="nucleotide sequence ID" value="NZ_JAOWLB010000003.1"/>
</dbReference>
<proteinExistence type="predicted"/>